<gene>
    <name evidence="7" type="ORF">ADA01nite_26620</name>
</gene>
<feature type="transmembrane region" description="Helical" evidence="6">
    <location>
        <begin position="6"/>
        <end position="27"/>
    </location>
</feature>
<dbReference type="Pfam" id="PF01810">
    <property type="entry name" value="LysE"/>
    <property type="match status" value="1"/>
</dbReference>
<dbReference type="AlphaFoldDB" id="A0A511VD71"/>
<feature type="transmembrane region" description="Helical" evidence="6">
    <location>
        <begin position="74"/>
        <end position="91"/>
    </location>
</feature>
<feature type="transmembrane region" description="Helical" evidence="6">
    <location>
        <begin position="186"/>
        <end position="205"/>
    </location>
</feature>
<organism evidence="7 8">
    <name type="scientific">Aneurinibacillus danicus</name>
    <dbReference type="NCBI Taxonomy" id="267746"/>
    <lineage>
        <taxon>Bacteria</taxon>
        <taxon>Bacillati</taxon>
        <taxon>Bacillota</taxon>
        <taxon>Bacilli</taxon>
        <taxon>Bacillales</taxon>
        <taxon>Paenibacillaceae</taxon>
        <taxon>Aneurinibacillus group</taxon>
        <taxon>Aneurinibacillus</taxon>
    </lineage>
</organism>
<evidence type="ECO:0000256" key="4">
    <source>
        <dbReference type="ARBA" id="ARBA00022989"/>
    </source>
</evidence>
<keyword evidence="8" id="KW-1185">Reference proteome</keyword>
<evidence type="ECO:0000313" key="8">
    <source>
        <dbReference type="Proteomes" id="UP000321157"/>
    </source>
</evidence>
<evidence type="ECO:0000256" key="1">
    <source>
        <dbReference type="ARBA" id="ARBA00004651"/>
    </source>
</evidence>
<feature type="transmembrane region" description="Helical" evidence="6">
    <location>
        <begin position="145"/>
        <end position="165"/>
    </location>
</feature>
<evidence type="ECO:0000256" key="6">
    <source>
        <dbReference type="SAM" id="Phobius"/>
    </source>
</evidence>
<dbReference type="PANTHER" id="PTHR30086:SF20">
    <property type="entry name" value="ARGININE EXPORTER PROTEIN ARGO-RELATED"/>
    <property type="match status" value="1"/>
</dbReference>
<comment type="subcellular location">
    <subcellularLocation>
        <location evidence="1">Cell membrane</location>
        <topology evidence="1">Multi-pass membrane protein</topology>
    </subcellularLocation>
</comment>
<dbReference type="EMBL" id="BJXX01000120">
    <property type="protein sequence ID" value="GEN35202.1"/>
    <property type="molecule type" value="Genomic_DNA"/>
</dbReference>
<evidence type="ECO:0000256" key="2">
    <source>
        <dbReference type="ARBA" id="ARBA00022475"/>
    </source>
</evidence>
<evidence type="ECO:0000256" key="3">
    <source>
        <dbReference type="ARBA" id="ARBA00022692"/>
    </source>
</evidence>
<name>A0A511VD71_9BACL</name>
<dbReference type="PANTHER" id="PTHR30086">
    <property type="entry name" value="ARGININE EXPORTER PROTEIN ARGO"/>
    <property type="match status" value="1"/>
</dbReference>
<accession>A0A511VD71</accession>
<dbReference type="Proteomes" id="UP000321157">
    <property type="component" value="Unassembled WGS sequence"/>
</dbReference>
<feature type="transmembrane region" description="Helical" evidence="6">
    <location>
        <begin position="39"/>
        <end position="68"/>
    </location>
</feature>
<dbReference type="OrthoDB" id="5638726at2"/>
<dbReference type="GO" id="GO:0005886">
    <property type="term" value="C:plasma membrane"/>
    <property type="evidence" value="ECO:0007669"/>
    <property type="project" value="UniProtKB-SubCell"/>
</dbReference>
<sequence>MLQAFLHGMVLAFGLILPLGAQNVFVFSQGATQPSLVRALPVILTASLCDTILIALAVLGVSLIVLTFTWLKTLLFAIGVLFLLYMGWTTWHSGSQIKNGEQNSLPPKKQVMFAASVSLLNPHAILDTIGVIGTSSLAYTGSEKWAFAVSCILISYLWFFGLAIAGRTLGTLDRTGRWMKAINRTSALLIWGVACVLAAQLVTALL</sequence>
<keyword evidence="4 6" id="KW-1133">Transmembrane helix</keyword>
<evidence type="ECO:0000256" key="5">
    <source>
        <dbReference type="ARBA" id="ARBA00023136"/>
    </source>
</evidence>
<keyword evidence="3 6" id="KW-0812">Transmembrane</keyword>
<reference evidence="7 8" key="1">
    <citation type="submission" date="2019-07" db="EMBL/GenBank/DDBJ databases">
        <title>Whole genome shotgun sequence of Aneurinibacillus danicus NBRC 102444.</title>
        <authorList>
            <person name="Hosoyama A."/>
            <person name="Uohara A."/>
            <person name="Ohji S."/>
            <person name="Ichikawa N."/>
        </authorList>
    </citation>
    <scope>NUCLEOTIDE SEQUENCE [LARGE SCALE GENOMIC DNA]</scope>
    <source>
        <strain evidence="7 8">NBRC 102444</strain>
    </source>
</reference>
<evidence type="ECO:0000313" key="7">
    <source>
        <dbReference type="EMBL" id="GEN35202.1"/>
    </source>
</evidence>
<protein>
    <submittedName>
        <fullName evidence="7">LysE/yggA</fullName>
    </submittedName>
</protein>
<dbReference type="GO" id="GO:0015171">
    <property type="term" value="F:amino acid transmembrane transporter activity"/>
    <property type="evidence" value="ECO:0007669"/>
    <property type="project" value="TreeGrafter"/>
</dbReference>
<proteinExistence type="predicted"/>
<keyword evidence="2" id="KW-1003">Cell membrane</keyword>
<comment type="caution">
    <text evidence="7">The sequence shown here is derived from an EMBL/GenBank/DDBJ whole genome shotgun (WGS) entry which is preliminary data.</text>
</comment>
<dbReference type="InterPro" id="IPR001123">
    <property type="entry name" value="LeuE-type"/>
</dbReference>
<dbReference type="RefSeq" id="WP_146810601.1">
    <property type="nucleotide sequence ID" value="NZ_BJXX01000120.1"/>
</dbReference>
<keyword evidence="5 6" id="KW-0472">Membrane</keyword>